<dbReference type="NCBIfam" id="NF038154">
    <property type="entry name" value="lanthi_III_a"/>
    <property type="match status" value="1"/>
</dbReference>
<gene>
    <name evidence="1" type="ORF">ABXS70_03935</name>
</gene>
<dbReference type="EMBL" id="CP159992">
    <property type="protein sequence ID" value="XCP95874.1"/>
    <property type="molecule type" value="Genomic_DNA"/>
</dbReference>
<dbReference type="RefSeq" id="WP_342552381.1">
    <property type="nucleotide sequence ID" value="NZ_CP159992.1"/>
</dbReference>
<proteinExistence type="predicted"/>
<reference evidence="1" key="1">
    <citation type="submission" date="2024-05" db="EMBL/GenBank/DDBJ databases">
        <title>Draft genome assemblies of 36 bacteria isolated from hibernating arctic ground squirrels.</title>
        <authorList>
            <person name="McKee H."/>
            <person name="Mullen L."/>
            <person name="Drown D.M."/>
            <person name="Duddleston K.N."/>
        </authorList>
    </citation>
    <scope>NUCLEOTIDE SEQUENCE</scope>
    <source>
        <strain evidence="1">AN1007</strain>
    </source>
</reference>
<accession>A0AAU8NH95</accession>
<name>A0AAU8NH95_9BACL</name>
<organism evidence="1">
    <name type="scientific">Paenibacillus sp. AN1007</name>
    <dbReference type="NCBI Taxonomy" id="3151385"/>
    <lineage>
        <taxon>Bacteria</taxon>
        <taxon>Bacillati</taxon>
        <taxon>Bacillota</taxon>
        <taxon>Bacilli</taxon>
        <taxon>Bacillales</taxon>
        <taxon>Paenibacillaceae</taxon>
        <taxon>Paenibacillus</taxon>
    </lineage>
</organism>
<dbReference type="AlphaFoldDB" id="A0AAU8NH95"/>
<sequence length="40" mass="4260">MNKVLELQKLANKEGKGKAAEATVTVVTVTVFLSTVSNHC</sequence>
<protein>
    <submittedName>
        <fullName evidence="1">Class III lanthipeptide</fullName>
    </submittedName>
</protein>
<evidence type="ECO:0000313" key="1">
    <source>
        <dbReference type="EMBL" id="XCP95874.1"/>
    </source>
</evidence>